<evidence type="ECO:0000313" key="7">
    <source>
        <dbReference type="Proteomes" id="UP000070501"/>
    </source>
</evidence>
<dbReference type="PANTHER" id="PTHR10237:SF15">
    <property type="entry name" value="LD37257P"/>
    <property type="match status" value="1"/>
</dbReference>
<keyword evidence="1" id="KW-0479">Metal-binding</keyword>
<dbReference type="InterPro" id="IPR027974">
    <property type="entry name" value="DUF4470"/>
</dbReference>
<sequence>MSSSRREQVSLFASTPATSLTRSLPHGASANVLVLQSTGGTIHTTNTTTSNHDLRNILYTAHAEHGLPQRDSLYVTTCSGDAAITARDVLLLALILDGGKGGLGTGETWDEVLWELFHDLFISEGARQAVSARADELLELTETGGLEAWESSRYGGMLKFHGEDDLGKVRAVWKQYKDLSTDDTTEVLAASLKQSRDFRDAEAGENLDKEIPLSGLRSAAPVPLASTEIVTQAYRRFWDSGSISSRSDGRTANPLIAAALSPSPTESRSASKILSYASNPILGYHLGATFARLAPGSPLYLSGQDKSRNEFERILEAVKLQFRTWAAALRGLATAGGIKLKFCVEEPLSFFETTESATEASSPATRFDIIDTTSLADEHGFLNVLVAARPLLRPSPVSVVYTEALRRSPGGQTYKQNLDRLMCGDAVLNALLLGLSPVEYWTNTSVESCIDDVLIRGSHDQEPSPYGLSQNHFRASWRLTHHFFGSEVNDPGNAAQQLVMDPIDMARAMGHVLDGMVKLILSSKMASEDESDVEVVLADSALARLRQFVLACLSNVKTVWSDAISHFINHLPSSNISATLQSLSAPLQAGLEDLSRQIQGGLGRKEVQSLGQQSVEMSLEIEPEGALAVVARVKLEDTKAGKVLVSGSPLKLHQTDPFTCTIRIGDEDDAESGTKDVTFPVPVLTDEIKTHINQKRSMVELTAQIVDPVDLGDFSELILPARLTSKYTGRTPVILNNHSVNLDSLPIISVDNESEADRKANSWLATLTSQQFSARERRERELAHEDDTQPASARLNLKESIFTIFMLASGLQGGSTGLFTLSHPTEGNQILIFVRSLRLDTSVGSVVADAAVLPVTRALLDSGELGEFLLVLRELEACVIDVSDEELVLWKRVLPALVERCRTWEHGPGCEYKSSPGDERPATIPLSVKAEQAFLCSCGNGKLPERYMGGLPEWEGAAAKHAVRVAISPLFAVPWVEDIMDVDLIRSAGGVEGMVAESRDRCRRCGATERVEASGETADSSAGEGVRGKPLMRCTRCRDAMYCSLECQKKDWKKHRMECRLPGQGP</sequence>
<dbReference type="AlphaFoldDB" id="A0A136IZC0"/>
<evidence type="ECO:0000256" key="1">
    <source>
        <dbReference type="ARBA" id="ARBA00022723"/>
    </source>
</evidence>
<dbReference type="SUPFAM" id="SSF144232">
    <property type="entry name" value="HIT/MYND zinc finger-like"/>
    <property type="match status" value="1"/>
</dbReference>
<evidence type="ECO:0000256" key="4">
    <source>
        <dbReference type="PROSITE-ProRule" id="PRU00134"/>
    </source>
</evidence>
<evidence type="ECO:0000256" key="2">
    <source>
        <dbReference type="ARBA" id="ARBA00022771"/>
    </source>
</evidence>
<evidence type="ECO:0000313" key="6">
    <source>
        <dbReference type="EMBL" id="KXJ90139.1"/>
    </source>
</evidence>
<keyword evidence="7" id="KW-1185">Reference proteome</keyword>
<dbReference type="InterPro" id="IPR024119">
    <property type="entry name" value="TF_DEAF-1"/>
</dbReference>
<dbReference type="PROSITE" id="PS50865">
    <property type="entry name" value="ZF_MYND_2"/>
    <property type="match status" value="1"/>
</dbReference>
<dbReference type="Pfam" id="PF01753">
    <property type="entry name" value="zf-MYND"/>
    <property type="match status" value="1"/>
</dbReference>
<gene>
    <name evidence="6" type="ORF">Micbo1qcDRAFT_234774</name>
</gene>
<dbReference type="Gene3D" id="6.10.140.2220">
    <property type="match status" value="1"/>
</dbReference>
<dbReference type="GO" id="GO:0008270">
    <property type="term" value="F:zinc ion binding"/>
    <property type="evidence" value="ECO:0007669"/>
    <property type="project" value="UniProtKB-KW"/>
</dbReference>
<evidence type="ECO:0000256" key="3">
    <source>
        <dbReference type="ARBA" id="ARBA00022833"/>
    </source>
</evidence>
<feature type="domain" description="MYND-type" evidence="5">
    <location>
        <begin position="1002"/>
        <end position="1059"/>
    </location>
</feature>
<accession>A0A136IZC0</accession>
<keyword evidence="2 4" id="KW-0863">Zinc-finger</keyword>
<dbReference type="EMBL" id="KQ964253">
    <property type="protein sequence ID" value="KXJ90139.1"/>
    <property type="molecule type" value="Genomic_DNA"/>
</dbReference>
<dbReference type="GO" id="GO:0005634">
    <property type="term" value="C:nucleus"/>
    <property type="evidence" value="ECO:0007669"/>
    <property type="project" value="TreeGrafter"/>
</dbReference>
<evidence type="ECO:0000259" key="5">
    <source>
        <dbReference type="PROSITE" id="PS50865"/>
    </source>
</evidence>
<dbReference type="Pfam" id="PF14737">
    <property type="entry name" value="DUF4470"/>
    <property type="match status" value="1"/>
</dbReference>
<proteinExistence type="predicted"/>
<dbReference type="InParanoid" id="A0A136IZC0"/>
<name>A0A136IZC0_9PEZI</name>
<dbReference type="InterPro" id="IPR002893">
    <property type="entry name" value="Znf_MYND"/>
</dbReference>
<dbReference type="Proteomes" id="UP000070501">
    <property type="component" value="Unassembled WGS sequence"/>
</dbReference>
<dbReference type="GO" id="GO:0000981">
    <property type="term" value="F:DNA-binding transcription factor activity, RNA polymerase II-specific"/>
    <property type="evidence" value="ECO:0007669"/>
    <property type="project" value="TreeGrafter"/>
</dbReference>
<protein>
    <recommendedName>
        <fullName evidence="5">MYND-type domain-containing protein</fullName>
    </recommendedName>
</protein>
<reference evidence="7" key="1">
    <citation type="submission" date="2016-02" db="EMBL/GenBank/DDBJ databases">
        <title>Draft genome sequence of Microdochium bolleyi, a fungal endophyte of beachgrass.</title>
        <authorList>
            <consortium name="DOE Joint Genome Institute"/>
            <person name="David A.S."/>
            <person name="May G."/>
            <person name="Haridas S."/>
            <person name="Lim J."/>
            <person name="Wang M."/>
            <person name="Labutti K."/>
            <person name="Lipzen A."/>
            <person name="Barry K."/>
            <person name="Grigoriev I.V."/>
        </authorList>
    </citation>
    <scope>NUCLEOTIDE SEQUENCE [LARGE SCALE GENOMIC DNA]</scope>
    <source>
        <strain evidence="7">J235TASD1</strain>
    </source>
</reference>
<organism evidence="6 7">
    <name type="scientific">Microdochium bolleyi</name>
    <dbReference type="NCBI Taxonomy" id="196109"/>
    <lineage>
        <taxon>Eukaryota</taxon>
        <taxon>Fungi</taxon>
        <taxon>Dikarya</taxon>
        <taxon>Ascomycota</taxon>
        <taxon>Pezizomycotina</taxon>
        <taxon>Sordariomycetes</taxon>
        <taxon>Xylariomycetidae</taxon>
        <taxon>Xylariales</taxon>
        <taxon>Microdochiaceae</taxon>
        <taxon>Microdochium</taxon>
    </lineage>
</organism>
<dbReference type="OrthoDB" id="432970at2759"/>
<dbReference type="STRING" id="196109.A0A136IZC0"/>
<dbReference type="PANTHER" id="PTHR10237">
    <property type="entry name" value="DEFORMED EPIDERMAL AUTOREGULATORY FACTOR 1 HOMOLOG SUPPRESSIN"/>
    <property type="match status" value="1"/>
</dbReference>
<keyword evidence="3" id="KW-0862">Zinc</keyword>